<dbReference type="InterPro" id="IPR020629">
    <property type="entry name" value="FPG_Glyclase"/>
</dbReference>
<keyword evidence="5 15" id="KW-0227">DNA damage</keyword>
<feature type="active site" description="Schiff-base intermediate with DNA" evidence="15">
    <location>
        <position position="2"/>
    </location>
</feature>
<evidence type="ECO:0000256" key="9">
    <source>
        <dbReference type="ARBA" id="ARBA00023125"/>
    </source>
</evidence>
<proteinExistence type="inferred from homology"/>
<evidence type="ECO:0000256" key="1">
    <source>
        <dbReference type="ARBA" id="ARBA00001668"/>
    </source>
</evidence>
<organism evidence="18">
    <name type="scientific">Oceaniferula spumae</name>
    <dbReference type="NCBI Taxonomy" id="2979115"/>
    <lineage>
        <taxon>Bacteria</taxon>
        <taxon>Pseudomonadati</taxon>
        <taxon>Verrucomicrobiota</taxon>
        <taxon>Verrucomicrobiia</taxon>
        <taxon>Verrucomicrobiales</taxon>
        <taxon>Verrucomicrobiaceae</taxon>
        <taxon>Oceaniferula</taxon>
    </lineage>
</organism>
<dbReference type="PANTHER" id="PTHR22993">
    <property type="entry name" value="FORMAMIDOPYRIMIDINE-DNA GLYCOSYLASE"/>
    <property type="match status" value="1"/>
</dbReference>
<dbReference type="Gene3D" id="1.10.8.50">
    <property type="match status" value="1"/>
</dbReference>
<comment type="similarity">
    <text evidence="2 15">Belongs to the FPG family.</text>
</comment>
<keyword evidence="4 15" id="KW-0479">Metal-binding</keyword>
<dbReference type="Pfam" id="PF06831">
    <property type="entry name" value="H2TH"/>
    <property type="match status" value="1"/>
</dbReference>
<name>A0AAT9FGM2_9BACT</name>
<dbReference type="Pfam" id="PF01149">
    <property type="entry name" value="Fapy_DNA_glyco"/>
    <property type="match status" value="1"/>
</dbReference>
<evidence type="ECO:0000256" key="3">
    <source>
        <dbReference type="ARBA" id="ARBA00011245"/>
    </source>
</evidence>
<dbReference type="EC" id="3.2.2.23" evidence="15"/>
<comment type="function">
    <text evidence="15">Involved in base excision repair of DNA damaged by oxidation or by mutagenic agents. Acts as DNA glycosylase that recognizes and removes damaged bases. Has a preference for oxidized purines, such as 7,8-dihydro-8-oxoguanine (8-oxoG). Has AP (apurinic/apyrimidinic) lyase activity and introduces nicks in the DNA strand. Cleaves the DNA backbone by beta-delta elimination to generate a single-strand break at the site of the removed base with both 3'- and 5'-phosphates.</text>
</comment>
<feature type="active site" description="Proton donor; for beta-elimination activity" evidence="15">
    <location>
        <position position="57"/>
    </location>
</feature>
<evidence type="ECO:0000256" key="8">
    <source>
        <dbReference type="ARBA" id="ARBA00022833"/>
    </source>
</evidence>
<evidence type="ECO:0000256" key="6">
    <source>
        <dbReference type="ARBA" id="ARBA00022771"/>
    </source>
</evidence>
<dbReference type="InterPro" id="IPR012319">
    <property type="entry name" value="FPG_cat"/>
</dbReference>
<evidence type="ECO:0000256" key="5">
    <source>
        <dbReference type="ARBA" id="ARBA00022763"/>
    </source>
</evidence>
<dbReference type="GO" id="GO:0003684">
    <property type="term" value="F:damaged DNA binding"/>
    <property type="evidence" value="ECO:0007669"/>
    <property type="project" value="InterPro"/>
</dbReference>
<keyword evidence="8 15" id="KW-0862">Zinc</keyword>
<dbReference type="SUPFAM" id="SSF57716">
    <property type="entry name" value="Glucocorticoid receptor-like (DNA-binding domain)"/>
    <property type="match status" value="1"/>
</dbReference>
<dbReference type="NCBIfam" id="TIGR00577">
    <property type="entry name" value="fpg"/>
    <property type="match status" value="1"/>
</dbReference>
<dbReference type="Pfam" id="PF06827">
    <property type="entry name" value="zf-FPG_IleRS"/>
    <property type="match status" value="1"/>
</dbReference>
<feature type="domain" description="FPG-type" evidence="16">
    <location>
        <begin position="241"/>
        <end position="275"/>
    </location>
</feature>
<dbReference type="EC" id="4.2.99.18" evidence="15"/>
<dbReference type="Gene3D" id="3.20.190.10">
    <property type="entry name" value="MutM-like, N-terminal"/>
    <property type="match status" value="1"/>
</dbReference>
<evidence type="ECO:0000256" key="13">
    <source>
        <dbReference type="ARBA" id="ARBA00023295"/>
    </source>
</evidence>
<evidence type="ECO:0000313" key="18">
    <source>
        <dbReference type="EMBL" id="BDS05122.1"/>
    </source>
</evidence>
<dbReference type="KEGG" id="osu:NT6N_01620"/>
<feature type="binding site" evidence="15">
    <location>
        <position position="90"/>
    </location>
    <ligand>
        <name>DNA</name>
        <dbReference type="ChEBI" id="CHEBI:16991"/>
    </ligand>
</feature>
<evidence type="ECO:0000256" key="4">
    <source>
        <dbReference type="ARBA" id="ARBA00022723"/>
    </source>
</evidence>
<evidence type="ECO:0000256" key="10">
    <source>
        <dbReference type="ARBA" id="ARBA00023204"/>
    </source>
</evidence>
<keyword evidence="12 15" id="KW-0511">Multifunctional enzyme</keyword>
<dbReference type="SMART" id="SM01232">
    <property type="entry name" value="H2TH"/>
    <property type="match status" value="1"/>
</dbReference>
<comment type="catalytic activity">
    <reaction evidence="14 15">
        <text>2'-deoxyribonucleotide-(2'-deoxyribose 5'-phosphate)-2'-deoxyribonucleotide-DNA = a 3'-end 2'-deoxyribonucleotide-(2,3-dehydro-2,3-deoxyribose 5'-phosphate)-DNA + a 5'-end 5'-phospho-2'-deoxyribonucleoside-DNA + H(+)</text>
        <dbReference type="Rhea" id="RHEA:66592"/>
        <dbReference type="Rhea" id="RHEA-COMP:13180"/>
        <dbReference type="Rhea" id="RHEA-COMP:16897"/>
        <dbReference type="Rhea" id="RHEA-COMP:17067"/>
        <dbReference type="ChEBI" id="CHEBI:15378"/>
        <dbReference type="ChEBI" id="CHEBI:136412"/>
        <dbReference type="ChEBI" id="CHEBI:157695"/>
        <dbReference type="ChEBI" id="CHEBI:167181"/>
        <dbReference type="EC" id="4.2.99.18"/>
    </reaction>
</comment>
<feature type="domain" description="Formamidopyrimidine-DNA glycosylase catalytic" evidence="17">
    <location>
        <begin position="2"/>
        <end position="114"/>
    </location>
</feature>
<dbReference type="EMBL" id="AP026866">
    <property type="protein sequence ID" value="BDS05122.1"/>
    <property type="molecule type" value="Genomic_DNA"/>
</dbReference>
<dbReference type="HAMAP" id="MF_00103">
    <property type="entry name" value="Fapy_DNA_glycosyl"/>
    <property type="match status" value="1"/>
</dbReference>
<dbReference type="InterPro" id="IPR010663">
    <property type="entry name" value="Znf_FPG/IleRS"/>
</dbReference>
<evidence type="ECO:0000256" key="11">
    <source>
        <dbReference type="ARBA" id="ARBA00023239"/>
    </source>
</evidence>
<dbReference type="GO" id="GO:0006284">
    <property type="term" value="P:base-excision repair"/>
    <property type="evidence" value="ECO:0007669"/>
    <property type="project" value="InterPro"/>
</dbReference>
<feature type="active site" description="Proton donor; for delta-elimination activity" evidence="15">
    <location>
        <position position="265"/>
    </location>
</feature>
<keyword evidence="9 15" id="KW-0238">DNA-binding</keyword>
<feature type="binding site" evidence="15">
    <location>
        <position position="156"/>
    </location>
    <ligand>
        <name>DNA</name>
        <dbReference type="ChEBI" id="CHEBI:16991"/>
    </ligand>
</feature>
<reference evidence="18" key="1">
    <citation type="submission" date="2024-07" db="EMBL/GenBank/DDBJ databases">
        <title>Complete genome sequence of Verrucomicrobiaceae bacterium NT6N.</title>
        <authorList>
            <person name="Huang C."/>
            <person name="Takami H."/>
            <person name="Hamasaki K."/>
        </authorList>
    </citation>
    <scope>NUCLEOTIDE SEQUENCE</scope>
    <source>
        <strain evidence="18">NT6N</strain>
    </source>
</reference>
<protein>
    <recommendedName>
        <fullName evidence="15">Formamidopyrimidine-DNA glycosylase</fullName>
        <shortName evidence="15">Fapy-DNA glycosylase</shortName>
        <ecNumber evidence="15">3.2.2.23</ecNumber>
    </recommendedName>
    <alternativeName>
        <fullName evidence="15">DNA-(apurinic or apyrimidinic site) lyase MutM</fullName>
        <shortName evidence="15">AP lyase MutM</shortName>
        <ecNumber evidence="15">4.2.99.18</ecNumber>
    </alternativeName>
</protein>
<gene>
    <name evidence="15 18" type="primary">mutM</name>
    <name evidence="15" type="synonym">fpg</name>
    <name evidence="18" type="ORF">NT6N_01620</name>
</gene>
<keyword evidence="10 15" id="KW-0234">DNA repair</keyword>
<keyword evidence="11 15" id="KW-0456">Lyase</keyword>
<dbReference type="InterPro" id="IPR010979">
    <property type="entry name" value="Ribosomal_uS13-like_H2TH"/>
</dbReference>
<comment type="subunit">
    <text evidence="3 15">Monomer.</text>
</comment>
<dbReference type="PANTHER" id="PTHR22993:SF9">
    <property type="entry name" value="FORMAMIDOPYRIMIDINE-DNA GLYCOSYLASE"/>
    <property type="match status" value="1"/>
</dbReference>
<dbReference type="FunFam" id="1.10.8.50:FF:000003">
    <property type="entry name" value="Formamidopyrimidine-DNA glycosylase"/>
    <property type="match status" value="1"/>
</dbReference>
<dbReference type="GO" id="GO:0008270">
    <property type="term" value="F:zinc ion binding"/>
    <property type="evidence" value="ECO:0007669"/>
    <property type="project" value="UniProtKB-UniRule"/>
</dbReference>
<evidence type="ECO:0000256" key="2">
    <source>
        <dbReference type="ARBA" id="ARBA00009409"/>
    </source>
</evidence>
<dbReference type="GO" id="GO:0140078">
    <property type="term" value="F:class I DNA-(apurinic or apyrimidinic site) endonuclease activity"/>
    <property type="evidence" value="ECO:0007669"/>
    <property type="project" value="UniProtKB-EC"/>
</dbReference>
<keyword evidence="13 15" id="KW-0326">Glycosidase</keyword>
<evidence type="ECO:0000256" key="15">
    <source>
        <dbReference type="HAMAP-Rule" id="MF_00103"/>
    </source>
</evidence>
<comment type="cofactor">
    <cofactor evidence="15">
        <name>Zn(2+)</name>
        <dbReference type="ChEBI" id="CHEBI:29105"/>
    </cofactor>
    <text evidence="15">Binds 1 zinc ion per subunit.</text>
</comment>
<dbReference type="PROSITE" id="PS51068">
    <property type="entry name" value="FPG_CAT"/>
    <property type="match status" value="1"/>
</dbReference>
<feature type="binding site" evidence="15">
    <location>
        <position position="111"/>
    </location>
    <ligand>
        <name>DNA</name>
        <dbReference type="ChEBI" id="CHEBI:16991"/>
    </ligand>
</feature>
<evidence type="ECO:0000256" key="12">
    <source>
        <dbReference type="ARBA" id="ARBA00023268"/>
    </source>
</evidence>
<evidence type="ECO:0000256" key="7">
    <source>
        <dbReference type="ARBA" id="ARBA00022801"/>
    </source>
</evidence>
<evidence type="ECO:0000259" key="16">
    <source>
        <dbReference type="PROSITE" id="PS51066"/>
    </source>
</evidence>
<dbReference type="NCBIfam" id="NF002211">
    <property type="entry name" value="PRK01103.1"/>
    <property type="match status" value="1"/>
</dbReference>
<dbReference type="AlphaFoldDB" id="A0AAT9FGM2"/>
<dbReference type="InterPro" id="IPR035937">
    <property type="entry name" value="FPG_N"/>
</dbReference>
<keyword evidence="6 15" id="KW-0863">Zinc-finger</keyword>
<dbReference type="GO" id="GO:0034039">
    <property type="term" value="F:8-oxo-7,8-dihydroguanine DNA N-glycosylase activity"/>
    <property type="evidence" value="ECO:0007669"/>
    <property type="project" value="TreeGrafter"/>
</dbReference>
<sequence>MPELPEVETTRKGVEPHLLGRSVVELVLRERRMRWPVDDAVLALEGQEITAVRRRAKYLLIESTTGTLILHLGMSGSLRICPHDTELRKHDHFIVRLGPNTQMEMRLHDPRRFGAVLWHPADAGDINNHPLLVKMGPEPLSDSFDSTVLAQACRGRNTSIKQRIMDNHVVVGVGNIYACEALYRTGIRPTKKAGKVSKVRLATLTRNIKDVLAEAIKQGGTTLRDFVNEDGKPGYFKQQLNVYGREGEGCHRCQSVIKRVVISNRSTFYCPKCQK</sequence>
<accession>A0AAT9FGM2</accession>
<dbReference type="SUPFAM" id="SSF46946">
    <property type="entry name" value="S13-like H2TH domain"/>
    <property type="match status" value="1"/>
</dbReference>
<dbReference type="InterPro" id="IPR000214">
    <property type="entry name" value="Znf_DNA_glyclase/AP_lyase"/>
</dbReference>
<evidence type="ECO:0000256" key="14">
    <source>
        <dbReference type="ARBA" id="ARBA00044632"/>
    </source>
</evidence>
<dbReference type="SMART" id="SM00898">
    <property type="entry name" value="Fapy_DNA_glyco"/>
    <property type="match status" value="1"/>
</dbReference>
<dbReference type="CDD" id="cd08966">
    <property type="entry name" value="EcFpg-like_N"/>
    <property type="match status" value="1"/>
</dbReference>
<dbReference type="PROSITE" id="PS51066">
    <property type="entry name" value="ZF_FPG_2"/>
    <property type="match status" value="1"/>
</dbReference>
<dbReference type="SUPFAM" id="SSF81624">
    <property type="entry name" value="N-terminal domain of MutM-like DNA repair proteins"/>
    <property type="match status" value="1"/>
</dbReference>
<feature type="active site" description="Proton donor" evidence="15">
    <location>
        <position position="3"/>
    </location>
</feature>
<keyword evidence="7 15" id="KW-0378">Hydrolase</keyword>
<dbReference type="InterPro" id="IPR015886">
    <property type="entry name" value="H2TH_FPG"/>
</dbReference>
<evidence type="ECO:0000259" key="17">
    <source>
        <dbReference type="PROSITE" id="PS51068"/>
    </source>
</evidence>
<comment type="catalytic activity">
    <reaction evidence="1 15">
        <text>Hydrolysis of DNA containing ring-opened 7-methylguanine residues, releasing 2,6-diamino-4-hydroxy-5-(N-methyl)formamidopyrimidine.</text>
        <dbReference type="EC" id="3.2.2.23"/>
    </reaction>
</comment>